<dbReference type="PANTHER" id="PTHR14155">
    <property type="entry name" value="RING FINGER DOMAIN-CONTAINING"/>
    <property type="match status" value="1"/>
</dbReference>
<gene>
    <name evidence="6" type="ORF">THAOC_35934</name>
</gene>
<feature type="region of interest" description="Disordered" evidence="4">
    <location>
        <begin position="1"/>
        <end position="66"/>
    </location>
</feature>
<name>K0RFU1_THAOC</name>
<feature type="region of interest" description="Disordered" evidence="4">
    <location>
        <begin position="256"/>
        <end position="282"/>
    </location>
</feature>
<dbReference type="GO" id="GO:0008270">
    <property type="term" value="F:zinc ion binding"/>
    <property type="evidence" value="ECO:0007669"/>
    <property type="project" value="UniProtKB-KW"/>
</dbReference>
<dbReference type="InterPro" id="IPR013083">
    <property type="entry name" value="Znf_RING/FYVE/PHD"/>
</dbReference>
<proteinExistence type="predicted"/>
<organism evidence="6 7">
    <name type="scientific">Thalassiosira oceanica</name>
    <name type="common">Marine diatom</name>
    <dbReference type="NCBI Taxonomy" id="159749"/>
    <lineage>
        <taxon>Eukaryota</taxon>
        <taxon>Sar</taxon>
        <taxon>Stramenopiles</taxon>
        <taxon>Ochrophyta</taxon>
        <taxon>Bacillariophyta</taxon>
        <taxon>Coscinodiscophyceae</taxon>
        <taxon>Thalassiosirophycidae</taxon>
        <taxon>Thalassiosirales</taxon>
        <taxon>Thalassiosiraceae</taxon>
        <taxon>Thalassiosira</taxon>
    </lineage>
</organism>
<evidence type="ECO:0000313" key="6">
    <source>
        <dbReference type="EMBL" id="EJK45452.1"/>
    </source>
</evidence>
<evidence type="ECO:0000256" key="4">
    <source>
        <dbReference type="SAM" id="MobiDB-lite"/>
    </source>
</evidence>
<dbReference type="PANTHER" id="PTHR14155:SF627">
    <property type="entry name" value="OS06G0192800 PROTEIN"/>
    <property type="match status" value="1"/>
</dbReference>
<keyword evidence="7" id="KW-1185">Reference proteome</keyword>
<sequence>MLSSGSQLRGRRRGQVDKDSNRAYSAAESESAASPDLNSKLFDHKPASNDPPEVIQPSIGDADEAHPGDERRTVFMTVFFLVLMVIYVGFCAYYRRGKSSRTVHDEEDRETRRRANQAVMDESQRTSERARESAEEQARMEQRKAAIKQVLMIREIVDDAAVDAQERKNSSSYWFWETKEVKSPGAIATDGGELPASSRPDSVRTAKNIKIKARPAKSITIKEEEEQELDEMLAMAGSIEDSPYREVDDRMKHIRDIESNSTEETVDSDETHSDAPTPEDAGAIKILDVDNPTSESGPASPCSTSLKRYADALNCGACSSHPTSPCSLSSPSLHNASTKKLHVLDHPTITLGEIKSDHAECQICLSQFQVGDMAAWKRHPSSKDEAGGPAEESSETDCIHVFHEECISR</sequence>
<evidence type="ECO:0000256" key="2">
    <source>
        <dbReference type="ARBA" id="ARBA00022771"/>
    </source>
</evidence>
<feature type="region of interest" description="Disordered" evidence="4">
    <location>
        <begin position="377"/>
        <end position="396"/>
    </location>
</feature>
<dbReference type="OMA" id="HAECQIC"/>
<dbReference type="AlphaFoldDB" id="K0RFU1"/>
<feature type="compositionally biased region" description="Low complexity" evidence="4">
    <location>
        <begin position="25"/>
        <end position="34"/>
    </location>
</feature>
<evidence type="ECO:0000256" key="5">
    <source>
        <dbReference type="SAM" id="Phobius"/>
    </source>
</evidence>
<dbReference type="Proteomes" id="UP000266841">
    <property type="component" value="Unassembled WGS sequence"/>
</dbReference>
<dbReference type="EMBL" id="AGNL01048512">
    <property type="protein sequence ID" value="EJK45452.1"/>
    <property type="molecule type" value="Genomic_DNA"/>
</dbReference>
<feature type="region of interest" description="Disordered" evidence="4">
    <location>
        <begin position="101"/>
        <end position="133"/>
    </location>
</feature>
<feature type="compositionally biased region" description="Basic and acidic residues" evidence="4">
    <location>
        <begin position="122"/>
        <end position="133"/>
    </location>
</feature>
<keyword evidence="5" id="KW-0812">Transmembrane</keyword>
<keyword evidence="3" id="KW-0862">Zinc</keyword>
<keyword evidence="1" id="KW-0479">Metal-binding</keyword>
<reference evidence="6 7" key="1">
    <citation type="journal article" date="2012" name="Genome Biol.">
        <title>Genome and low-iron response of an oceanic diatom adapted to chronic iron limitation.</title>
        <authorList>
            <person name="Lommer M."/>
            <person name="Specht M."/>
            <person name="Roy A.S."/>
            <person name="Kraemer L."/>
            <person name="Andreson R."/>
            <person name="Gutowska M.A."/>
            <person name="Wolf J."/>
            <person name="Bergner S.V."/>
            <person name="Schilhabel M.B."/>
            <person name="Klostermeier U.C."/>
            <person name="Beiko R.G."/>
            <person name="Rosenstiel P."/>
            <person name="Hippler M."/>
            <person name="Laroche J."/>
        </authorList>
    </citation>
    <scope>NUCLEOTIDE SEQUENCE [LARGE SCALE GENOMIC DNA]</scope>
    <source>
        <strain evidence="6 7">CCMP1005</strain>
    </source>
</reference>
<dbReference type="Gene3D" id="3.30.40.10">
    <property type="entry name" value="Zinc/RING finger domain, C3HC4 (zinc finger)"/>
    <property type="match status" value="1"/>
</dbReference>
<keyword evidence="2" id="KW-0863">Zinc-finger</keyword>
<keyword evidence="5" id="KW-1133">Transmembrane helix</keyword>
<feature type="compositionally biased region" description="Basic and acidic residues" evidence="4">
    <location>
        <begin position="102"/>
        <end position="113"/>
    </location>
</feature>
<evidence type="ECO:0000313" key="7">
    <source>
        <dbReference type="Proteomes" id="UP000266841"/>
    </source>
</evidence>
<dbReference type="InterPro" id="IPR053238">
    <property type="entry name" value="RING-H2_zinc_finger"/>
</dbReference>
<evidence type="ECO:0000256" key="3">
    <source>
        <dbReference type="ARBA" id="ARBA00022833"/>
    </source>
</evidence>
<evidence type="ECO:0000256" key="1">
    <source>
        <dbReference type="ARBA" id="ARBA00022723"/>
    </source>
</evidence>
<accession>K0RFU1</accession>
<keyword evidence="5" id="KW-0472">Membrane</keyword>
<comment type="caution">
    <text evidence="6">The sequence shown here is derived from an EMBL/GenBank/DDBJ whole genome shotgun (WGS) entry which is preliminary data.</text>
</comment>
<dbReference type="eggNOG" id="KOG0800">
    <property type="taxonomic scope" value="Eukaryota"/>
</dbReference>
<feature type="transmembrane region" description="Helical" evidence="5">
    <location>
        <begin position="74"/>
        <end position="94"/>
    </location>
</feature>
<protein>
    <submittedName>
        <fullName evidence="6">Uncharacterized protein</fullName>
    </submittedName>
</protein>